<keyword evidence="1" id="KW-0805">Transcription regulation</keyword>
<evidence type="ECO:0000256" key="2">
    <source>
        <dbReference type="ARBA" id="ARBA00023125"/>
    </source>
</evidence>
<keyword evidence="3" id="KW-0804">Transcription</keyword>
<proteinExistence type="predicted"/>
<protein>
    <submittedName>
        <fullName evidence="5">Transcriptional regulator AsnC family</fullName>
    </submittedName>
</protein>
<dbReference type="Pfam" id="PF01037">
    <property type="entry name" value="AsnC_trans_reg"/>
    <property type="match status" value="1"/>
</dbReference>
<dbReference type="InterPro" id="IPR019888">
    <property type="entry name" value="Tscrpt_reg_AsnC-like"/>
</dbReference>
<dbReference type="PATRIC" id="fig|1097667.3.peg.3209"/>
<name>H0E8S4_9ACTN</name>
<dbReference type="EMBL" id="AGUD01000246">
    <property type="protein sequence ID" value="EHN09952.1"/>
    <property type="molecule type" value="Genomic_DNA"/>
</dbReference>
<dbReference type="GO" id="GO:0043565">
    <property type="term" value="F:sequence-specific DNA binding"/>
    <property type="evidence" value="ECO:0007669"/>
    <property type="project" value="InterPro"/>
</dbReference>
<dbReference type="Proteomes" id="UP000005143">
    <property type="component" value="Unassembled WGS sequence"/>
</dbReference>
<dbReference type="Gene3D" id="1.10.10.10">
    <property type="entry name" value="Winged helix-like DNA-binding domain superfamily/Winged helix DNA-binding domain"/>
    <property type="match status" value="1"/>
</dbReference>
<dbReference type="InterPro" id="IPR011991">
    <property type="entry name" value="ArsR-like_HTH"/>
</dbReference>
<evidence type="ECO:0000313" key="6">
    <source>
        <dbReference type="Proteomes" id="UP000005143"/>
    </source>
</evidence>
<dbReference type="CDD" id="cd00090">
    <property type="entry name" value="HTH_ARSR"/>
    <property type="match status" value="1"/>
</dbReference>
<dbReference type="InterPro" id="IPR036388">
    <property type="entry name" value="WH-like_DNA-bd_sf"/>
</dbReference>
<dbReference type="InterPro" id="IPR000485">
    <property type="entry name" value="AsnC-type_HTH_dom"/>
</dbReference>
<dbReference type="Pfam" id="PF13404">
    <property type="entry name" value="HTH_AsnC-type"/>
    <property type="match status" value="1"/>
</dbReference>
<dbReference type="GO" id="GO:0005829">
    <property type="term" value="C:cytosol"/>
    <property type="evidence" value="ECO:0007669"/>
    <property type="project" value="TreeGrafter"/>
</dbReference>
<dbReference type="AlphaFoldDB" id="H0E8S4"/>
<reference evidence="5 6" key="1">
    <citation type="journal article" date="2013" name="Biodegradation">
        <title>Quantitative proteomic analysis of ibuprofen-degrading Patulibacter sp. strain I11.</title>
        <authorList>
            <person name="Almeida B."/>
            <person name="Kjeldal H."/>
            <person name="Lolas I."/>
            <person name="Knudsen A.D."/>
            <person name="Carvalho G."/>
            <person name="Nielsen K.L."/>
            <person name="Barreto Crespo M.T."/>
            <person name="Stensballe A."/>
            <person name="Nielsen J.L."/>
        </authorList>
    </citation>
    <scope>NUCLEOTIDE SEQUENCE [LARGE SCALE GENOMIC DNA]</scope>
    <source>
        <strain evidence="5 6">I11</strain>
    </source>
</reference>
<dbReference type="PROSITE" id="PS50956">
    <property type="entry name" value="HTH_ASNC_2"/>
    <property type="match status" value="1"/>
</dbReference>
<gene>
    <name evidence="5" type="ORF">PAI11_32380</name>
</gene>
<dbReference type="PRINTS" id="PR00033">
    <property type="entry name" value="HTHASNC"/>
</dbReference>
<comment type="caution">
    <text evidence="5">The sequence shown here is derived from an EMBL/GenBank/DDBJ whole genome shotgun (WGS) entry which is preliminary data.</text>
</comment>
<sequence>MSRRAALDETDRAIVLALQRDGRMPFSRLGPEVGLSEAAVRQRVARLRESGVMQVVAVTEPLELGGRMMAMVGVRTSGDPRLVSEALAGLDEAIYVVETSGSFDLLVELVCEDQAHLLEVLSAKVRTIDGVVGTESFVYLGVRKHAFSYGVGRPRGG</sequence>
<keyword evidence="2" id="KW-0238">DNA-binding</keyword>
<accession>H0E8S4</accession>
<dbReference type="InterPro" id="IPR036390">
    <property type="entry name" value="WH_DNA-bd_sf"/>
</dbReference>
<dbReference type="SMART" id="SM00344">
    <property type="entry name" value="HTH_ASNC"/>
    <property type="match status" value="1"/>
</dbReference>
<evidence type="ECO:0000256" key="3">
    <source>
        <dbReference type="ARBA" id="ARBA00023163"/>
    </source>
</evidence>
<feature type="domain" description="HTH asnC-type" evidence="4">
    <location>
        <begin position="7"/>
        <end position="68"/>
    </location>
</feature>
<dbReference type="InterPro" id="IPR019887">
    <property type="entry name" value="Tscrpt_reg_AsnC/Lrp_C"/>
</dbReference>
<evidence type="ECO:0000313" key="5">
    <source>
        <dbReference type="EMBL" id="EHN09952.1"/>
    </source>
</evidence>
<evidence type="ECO:0000259" key="4">
    <source>
        <dbReference type="PROSITE" id="PS50956"/>
    </source>
</evidence>
<organism evidence="5 6">
    <name type="scientific">Patulibacter medicamentivorans</name>
    <dbReference type="NCBI Taxonomy" id="1097667"/>
    <lineage>
        <taxon>Bacteria</taxon>
        <taxon>Bacillati</taxon>
        <taxon>Actinomycetota</taxon>
        <taxon>Thermoleophilia</taxon>
        <taxon>Solirubrobacterales</taxon>
        <taxon>Patulibacteraceae</taxon>
        <taxon>Patulibacter</taxon>
    </lineage>
</organism>
<dbReference type="PANTHER" id="PTHR30154">
    <property type="entry name" value="LEUCINE-RESPONSIVE REGULATORY PROTEIN"/>
    <property type="match status" value="1"/>
</dbReference>
<dbReference type="PANTHER" id="PTHR30154:SF34">
    <property type="entry name" value="TRANSCRIPTIONAL REGULATOR AZLB"/>
    <property type="match status" value="1"/>
</dbReference>
<keyword evidence="6" id="KW-1185">Reference proteome</keyword>
<dbReference type="GO" id="GO:0043200">
    <property type="term" value="P:response to amino acid"/>
    <property type="evidence" value="ECO:0007669"/>
    <property type="project" value="TreeGrafter"/>
</dbReference>
<dbReference type="Gene3D" id="3.30.70.920">
    <property type="match status" value="1"/>
</dbReference>
<evidence type="ECO:0000256" key="1">
    <source>
        <dbReference type="ARBA" id="ARBA00023015"/>
    </source>
</evidence>
<dbReference type="RefSeq" id="WP_007577110.1">
    <property type="nucleotide sequence ID" value="NZ_AGUD01000246.1"/>
</dbReference>
<dbReference type="SUPFAM" id="SSF46785">
    <property type="entry name" value="Winged helix' DNA-binding domain"/>
    <property type="match status" value="1"/>
</dbReference>
<dbReference type="InterPro" id="IPR011008">
    <property type="entry name" value="Dimeric_a/b-barrel"/>
</dbReference>
<dbReference type="SUPFAM" id="SSF54909">
    <property type="entry name" value="Dimeric alpha+beta barrel"/>
    <property type="match status" value="1"/>
</dbReference>